<feature type="chain" id="PRO_5014669795" description="Peptidase C39-like domain-containing protein" evidence="2">
    <location>
        <begin position="27"/>
        <end position="628"/>
    </location>
</feature>
<feature type="compositionally biased region" description="Acidic residues" evidence="1">
    <location>
        <begin position="616"/>
        <end position="628"/>
    </location>
</feature>
<name>A0A2M7G3N7_9BACT</name>
<feature type="region of interest" description="Disordered" evidence="1">
    <location>
        <begin position="33"/>
        <end position="117"/>
    </location>
</feature>
<evidence type="ECO:0000256" key="2">
    <source>
        <dbReference type="SAM" id="SignalP"/>
    </source>
</evidence>
<protein>
    <recommendedName>
        <fullName evidence="5">Peptidase C39-like domain-containing protein</fullName>
    </recommendedName>
</protein>
<sequence length="628" mass="67242">MKKKFYAPLSVTLAGLSLSLLIGCQATTPANLQAKPTTASNSGNTANPTSGKNSTLPTTETGELPSTETGELTDTETGELPSTDTGELPSTDSGNSGNSSSGSNTTNTNNPPSNSGTLADLGFAVKVNGFGFANGDTDKYDPANPATAYLTLSSMQKMFGDDKVCTGTTSGSNCVPTPAAKKWQDQINTGMNGGQCEGMAVFSLALFKGIESINPLEAGKTKTFDLSYNSAVKEKIGYYFAYQYTQEVAKATIKGTPVEIIEKLKPYLSNQQKDPVTLGFYAPDGKGGHATTPYAIVDKGNGIQHILMYDNNWPGQERYIEVDTQANTWIYNFGATNPTEKADAWKGDAESKTLEFTLLSARLSKATCPYCDQPEAVEEKSKQIFLNAGNSGNAHIKIVDKNDPSKFIGWDEKTQRWVNNLPGASFKYDKSVLKSGDRPSAPVIQVPTGKAFEIKVSGKDLKQAENVGVSIFGQGKSMKIDKIDLDPDQEDTLTLPADGDSMKYKPGNSPDKESPVFSYGFDNPNGKDYEFEVQNLDADNDEELGTDLVGGKLQVSDSGGGADKYDVKVKRVNDDGSEADYSKDDVELGDGETDDIDFEDWQGEGQGMLIGPEGAMAEEPDVDTDALD</sequence>
<organism evidence="3 4">
    <name type="scientific">bacterium (Candidatus Blackallbacteria) CG17_big_fil_post_rev_8_21_14_2_50_48_46</name>
    <dbReference type="NCBI Taxonomy" id="2014261"/>
    <lineage>
        <taxon>Bacteria</taxon>
        <taxon>Candidatus Blackallbacteria</taxon>
    </lineage>
</organism>
<feature type="signal peptide" evidence="2">
    <location>
        <begin position="1"/>
        <end position="26"/>
    </location>
</feature>
<feature type="compositionally biased region" description="Low complexity" evidence="1">
    <location>
        <begin position="89"/>
        <end position="117"/>
    </location>
</feature>
<dbReference type="EMBL" id="PFFQ01000037">
    <property type="protein sequence ID" value="PIW16475.1"/>
    <property type="molecule type" value="Genomic_DNA"/>
</dbReference>
<comment type="caution">
    <text evidence="3">The sequence shown here is derived from an EMBL/GenBank/DDBJ whole genome shotgun (WGS) entry which is preliminary data.</text>
</comment>
<keyword evidence="2" id="KW-0732">Signal</keyword>
<feature type="region of interest" description="Disordered" evidence="1">
    <location>
        <begin position="571"/>
        <end position="628"/>
    </location>
</feature>
<feature type="compositionally biased region" description="Polar residues" evidence="1">
    <location>
        <begin position="33"/>
        <end position="66"/>
    </location>
</feature>
<feature type="compositionally biased region" description="Acidic residues" evidence="1">
    <location>
        <begin position="587"/>
        <end position="602"/>
    </location>
</feature>
<proteinExistence type="predicted"/>
<dbReference type="AlphaFoldDB" id="A0A2M7G3N7"/>
<evidence type="ECO:0000313" key="4">
    <source>
        <dbReference type="Proteomes" id="UP000231019"/>
    </source>
</evidence>
<evidence type="ECO:0000313" key="3">
    <source>
        <dbReference type="EMBL" id="PIW16475.1"/>
    </source>
</evidence>
<feature type="region of interest" description="Disordered" evidence="1">
    <location>
        <begin position="494"/>
        <end position="515"/>
    </location>
</feature>
<accession>A0A2M7G3N7</accession>
<evidence type="ECO:0008006" key="5">
    <source>
        <dbReference type="Google" id="ProtNLM"/>
    </source>
</evidence>
<reference evidence="3 4" key="1">
    <citation type="submission" date="2017-09" db="EMBL/GenBank/DDBJ databases">
        <title>Depth-based differentiation of microbial function through sediment-hosted aquifers and enrichment of novel symbionts in the deep terrestrial subsurface.</title>
        <authorList>
            <person name="Probst A.J."/>
            <person name="Ladd B."/>
            <person name="Jarett J.K."/>
            <person name="Geller-Mcgrath D.E."/>
            <person name="Sieber C.M."/>
            <person name="Emerson J.B."/>
            <person name="Anantharaman K."/>
            <person name="Thomas B.C."/>
            <person name="Malmstrom R."/>
            <person name="Stieglmeier M."/>
            <person name="Klingl A."/>
            <person name="Woyke T."/>
            <person name="Ryan C.M."/>
            <person name="Banfield J.F."/>
        </authorList>
    </citation>
    <scope>NUCLEOTIDE SEQUENCE [LARGE SCALE GENOMIC DNA]</scope>
    <source>
        <strain evidence="3">CG17_big_fil_post_rev_8_21_14_2_50_48_46</strain>
    </source>
</reference>
<dbReference type="PROSITE" id="PS51257">
    <property type="entry name" value="PROKAR_LIPOPROTEIN"/>
    <property type="match status" value="1"/>
</dbReference>
<gene>
    <name evidence="3" type="ORF">COW36_11945</name>
</gene>
<feature type="compositionally biased region" description="Basic and acidic residues" evidence="1">
    <location>
        <begin position="571"/>
        <end position="586"/>
    </location>
</feature>
<evidence type="ECO:0000256" key="1">
    <source>
        <dbReference type="SAM" id="MobiDB-lite"/>
    </source>
</evidence>
<dbReference type="Proteomes" id="UP000231019">
    <property type="component" value="Unassembled WGS sequence"/>
</dbReference>